<dbReference type="Proteomes" id="UP001153069">
    <property type="component" value="Unassembled WGS sequence"/>
</dbReference>
<dbReference type="AlphaFoldDB" id="A0A9N8DHW2"/>
<accession>A0A9N8DHW2</accession>
<name>A0A9N8DHW2_9STRA</name>
<evidence type="ECO:0000313" key="1">
    <source>
        <dbReference type="EMBL" id="CAB9502416.1"/>
    </source>
</evidence>
<protein>
    <submittedName>
        <fullName evidence="1">Uncharacterized protein</fullName>
    </submittedName>
</protein>
<dbReference type="EMBL" id="CAICTM010000135">
    <property type="protein sequence ID" value="CAB9502416.1"/>
    <property type="molecule type" value="Genomic_DNA"/>
</dbReference>
<gene>
    <name evidence="1" type="ORF">SEMRO_136_G063970.1</name>
</gene>
<organism evidence="1 2">
    <name type="scientific">Seminavis robusta</name>
    <dbReference type="NCBI Taxonomy" id="568900"/>
    <lineage>
        <taxon>Eukaryota</taxon>
        <taxon>Sar</taxon>
        <taxon>Stramenopiles</taxon>
        <taxon>Ochrophyta</taxon>
        <taxon>Bacillariophyta</taxon>
        <taxon>Bacillariophyceae</taxon>
        <taxon>Bacillariophycidae</taxon>
        <taxon>Naviculales</taxon>
        <taxon>Naviculaceae</taxon>
        <taxon>Seminavis</taxon>
    </lineage>
</organism>
<sequence length="142" mass="16021">MYVSNIEDYFAGRKPFEESIGSFIKEDLEFVDNGANYKGADIKTFFETSWKPYLSGMSLKVMNQFRPFMTNKMVISLAAFGEFHIDCMMGIATGAHVLEFAEVGSVLKVAKMTHYYDLPNKTLACLSKLQGMEDGAEKKQEL</sequence>
<evidence type="ECO:0000313" key="2">
    <source>
        <dbReference type="Proteomes" id="UP001153069"/>
    </source>
</evidence>
<comment type="caution">
    <text evidence="1">The sequence shown here is derived from an EMBL/GenBank/DDBJ whole genome shotgun (WGS) entry which is preliminary data.</text>
</comment>
<proteinExistence type="predicted"/>
<keyword evidence="2" id="KW-1185">Reference proteome</keyword>
<reference evidence="1" key="1">
    <citation type="submission" date="2020-06" db="EMBL/GenBank/DDBJ databases">
        <authorList>
            <consortium name="Plant Systems Biology data submission"/>
        </authorList>
    </citation>
    <scope>NUCLEOTIDE SEQUENCE</scope>
    <source>
        <strain evidence="1">D6</strain>
    </source>
</reference>